<dbReference type="InterPro" id="IPR002772">
    <property type="entry name" value="Glyco_hydro_3_C"/>
</dbReference>
<dbReference type="InterPro" id="IPR036881">
    <property type="entry name" value="Glyco_hydro_3_C_sf"/>
</dbReference>
<dbReference type="PROSITE" id="PS00775">
    <property type="entry name" value="GLYCOSYL_HYDROL_F3"/>
    <property type="match status" value="1"/>
</dbReference>
<comment type="similarity">
    <text evidence="1 4">Belongs to the glycosyl hydrolase 3 family.</text>
</comment>
<dbReference type="InterPro" id="IPR017853">
    <property type="entry name" value="GH"/>
</dbReference>
<evidence type="ECO:0000259" key="5">
    <source>
        <dbReference type="SMART" id="SM01217"/>
    </source>
</evidence>
<dbReference type="GO" id="GO:0008422">
    <property type="term" value="F:beta-glucosidase activity"/>
    <property type="evidence" value="ECO:0007669"/>
    <property type="project" value="UniProtKB-EC"/>
</dbReference>
<evidence type="ECO:0000313" key="7">
    <source>
        <dbReference type="Proteomes" id="UP000569914"/>
    </source>
</evidence>
<dbReference type="GO" id="GO:0005975">
    <property type="term" value="P:carbohydrate metabolic process"/>
    <property type="evidence" value="ECO:0007669"/>
    <property type="project" value="InterPro"/>
</dbReference>
<dbReference type="SUPFAM" id="SSF52279">
    <property type="entry name" value="Beta-D-glucan exohydrolase, C-terminal domain"/>
    <property type="match status" value="1"/>
</dbReference>
<evidence type="ECO:0000256" key="2">
    <source>
        <dbReference type="ARBA" id="ARBA00022801"/>
    </source>
</evidence>
<dbReference type="EMBL" id="JACCBU010000001">
    <property type="protein sequence ID" value="NYE70572.1"/>
    <property type="molecule type" value="Genomic_DNA"/>
</dbReference>
<keyword evidence="4 6" id="KW-0326">Glycosidase</keyword>
<organism evidence="6 7">
    <name type="scientific">Microlunatus parietis</name>
    <dbReference type="NCBI Taxonomy" id="682979"/>
    <lineage>
        <taxon>Bacteria</taxon>
        <taxon>Bacillati</taxon>
        <taxon>Actinomycetota</taxon>
        <taxon>Actinomycetes</taxon>
        <taxon>Propionibacteriales</taxon>
        <taxon>Propionibacteriaceae</taxon>
        <taxon>Microlunatus</taxon>
    </lineage>
</organism>
<name>A0A7Y9I5H4_9ACTN</name>
<sequence>MAGPELVRELTLREKASLTSGETAWTTKSVREIGSVVVSDGPHGLRRPAEGADEFGLSGSLPATCFPPAVALGSSWDVDLVRRVGRALGVEARAAGVGVVLGPGINLKRSPLCGRNFEYFSEDPLITGVLGSAMVAGIQSQGVGASLKHFAANNAEHDRFRSSSEIDPRTLRELYLRAFHRIVTEQQPWTVMAAYNKINGVYATEHPWLLTALLRGEWGFTGLVVSDWGAVDDPVSAIGAGLDLIMPSTGGRSDAVIIDAVERGALAEAAVDRAAGRVAELAERVKAGAAGQAPHFDRNRHHTLAREAAGKSIVLLRNVDDILPLDPAGSESIAVIGELAREPRYQGAGSSMINPTRLDRALGEIVGYAGQDRVSFAPGYRIGPGTDGDLVSLRDEATALAEQSDVVIIFLGLPAEEESEGFDRQHLELPADQTTLLDAVLAVNSRVIVVLSNGGVVRVSGWQHLVPGLIEGWLLGQAGGAALADVLFGAVNPSGRLAETIPFKLSDTPAYLDFPGQFGKINYSEGIFVGYRYFDARDLPVSFPFGHGLSYTTFEYSGASAQQNGDGLRLRVRITNTGQRSGREVVQVYAGLPGSRVSRPPRQLIGFTIVELAAGESRQVELIIPRSELAYYHPIQSRWLVEGGRYRIEVGSSSRDIRGMIMVEVSGEEEVNRLTPSSSLAEVMAVPAARAALQKLLAHHPLAAMIEDPATLAMIGSMPIRRLASFPGAEISDGQLTDLLSRLPGRS</sequence>
<dbReference type="PRINTS" id="PR00133">
    <property type="entry name" value="GLHYDRLASE3"/>
</dbReference>
<dbReference type="InterPro" id="IPR036962">
    <property type="entry name" value="Glyco_hydro_3_N_sf"/>
</dbReference>
<dbReference type="Pfam" id="PF14310">
    <property type="entry name" value="Fn3-like"/>
    <property type="match status" value="1"/>
</dbReference>
<dbReference type="Pfam" id="PF01915">
    <property type="entry name" value="Glyco_hydro_3_C"/>
    <property type="match status" value="1"/>
</dbReference>
<dbReference type="InterPro" id="IPR001764">
    <property type="entry name" value="Glyco_hydro_3_N"/>
</dbReference>
<feature type="domain" description="Fibronectin type III-like" evidence="5">
    <location>
        <begin position="584"/>
        <end position="654"/>
    </location>
</feature>
<dbReference type="RefSeq" id="WP_179750150.1">
    <property type="nucleotide sequence ID" value="NZ_JACCBU010000001.1"/>
</dbReference>
<keyword evidence="2 4" id="KW-0378">Hydrolase</keyword>
<evidence type="ECO:0000256" key="4">
    <source>
        <dbReference type="RuleBase" id="RU361161"/>
    </source>
</evidence>
<protein>
    <submittedName>
        <fullName evidence="6">Beta-glucosidase</fullName>
        <ecNumber evidence="6">3.2.1.21</ecNumber>
    </submittedName>
</protein>
<dbReference type="PANTHER" id="PTHR42715:SF10">
    <property type="entry name" value="BETA-GLUCOSIDASE"/>
    <property type="match status" value="1"/>
</dbReference>
<dbReference type="Proteomes" id="UP000569914">
    <property type="component" value="Unassembled WGS sequence"/>
</dbReference>
<evidence type="ECO:0000256" key="1">
    <source>
        <dbReference type="ARBA" id="ARBA00005336"/>
    </source>
</evidence>
<dbReference type="Gene3D" id="2.60.40.10">
    <property type="entry name" value="Immunoglobulins"/>
    <property type="match status" value="1"/>
</dbReference>
<dbReference type="SUPFAM" id="SSF51445">
    <property type="entry name" value="(Trans)glycosidases"/>
    <property type="match status" value="1"/>
</dbReference>
<dbReference type="Pfam" id="PF00933">
    <property type="entry name" value="Glyco_hydro_3"/>
    <property type="match status" value="1"/>
</dbReference>
<evidence type="ECO:0000313" key="6">
    <source>
        <dbReference type="EMBL" id="NYE70572.1"/>
    </source>
</evidence>
<dbReference type="SMART" id="SM01217">
    <property type="entry name" value="Fn3_like"/>
    <property type="match status" value="1"/>
</dbReference>
<keyword evidence="3" id="KW-0119">Carbohydrate metabolism</keyword>
<dbReference type="InterPro" id="IPR026891">
    <property type="entry name" value="Fn3-like"/>
</dbReference>
<reference evidence="6 7" key="1">
    <citation type="submission" date="2020-07" db="EMBL/GenBank/DDBJ databases">
        <title>Sequencing the genomes of 1000 actinobacteria strains.</title>
        <authorList>
            <person name="Klenk H.-P."/>
        </authorList>
    </citation>
    <scope>NUCLEOTIDE SEQUENCE [LARGE SCALE GENOMIC DNA]</scope>
    <source>
        <strain evidence="6 7">DSM 22083</strain>
    </source>
</reference>
<proteinExistence type="inferred from homology"/>
<dbReference type="PANTHER" id="PTHR42715">
    <property type="entry name" value="BETA-GLUCOSIDASE"/>
    <property type="match status" value="1"/>
</dbReference>
<dbReference type="Gene3D" id="3.40.50.1700">
    <property type="entry name" value="Glycoside hydrolase family 3 C-terminal domain"/>
    <property type="match status" value="1"/>
</dbReference>
<dbReference type="AlphaFoldDB" id="A0A7Y9I5H4"/>
<dbReference type="InterPro" id="IPR013783">
    <property type="entry name" value="Ig-like_fold"/>
</dbReference>
<dbReference type="EC" id="3.2.1.21" evidence="6"/>
<accession>A0A7Y9I5H4</accession>
<comment type="caution">
    <text evidence="6">The sequence shown here is derived from an EMBL/GenBank/DDBJ whole genome shotgun (WGS) entry which is preliminary data.</text>
</comment>
<keyword evidence="7" id="KW-1185">Reference proteome</keyword>
<dbReference type="Gene3D" id="3.20.20.300">
    <property type="entry name" value="Glycoside hydrolase, family 3, N-terminal domain"/>
    <property type="match status" value="1"/>
</dbReference>
<dbReference type="InterPro" id="IPR019800">
    <property type="entry name" value="Glyco_hydro_3_AS"/>
</dbReference>
<gene>
    <name evidence="6" type="ORF">BKA15_001901</name>
</gene>
<dbReference type="InterPro" id="IPR050288">
    <property type="entry name" value="Cellulose_deg_GH3"/>
</dbReference>
<evidence type="ECO:0000256" key="3">
    <source>
        <dbReference type="ARBA" id="ARBA00023277"/>
    </source>
</evidence>